<feature type="non-terminal residue" evidence="1">
    <location>
        <position position="1"/>
    </location>
</feature>
<dbReference type="AlphaFoldDB" id="A0A388MFK0"/>
<keyword evidence="2" id="KW-1185">Reference proteome</keyword>
<dbReference type="EMBL" id="BFEA01001453">
    <property type="protein sequence ID" value="GBG93331.1"/>
    <property type="molecule type" value="Genomic_DNA"/>
</dbReference>
<gene>
    <name evidence="1" type="ORF">CBR_g64983</name>
</gene>
<dbReference type="Proteomes" id="UP000265515">
    <property type="component" value="Unassembled WGS sequence"/>
</dbReference>
<protein>
    <submittedName>
        <fullName evidence="1">Uncharacterized protein</fullName>
    </submittedName>
</protein>
<organism evidence="1 2">
    <name type="scientific">Chara braunii</name>
    <name type="common">Braun's stonewort</name>
    <dbReference type="NCBI Taxonomy" id="69332"/>
    <lineage>
        <taxon>Eukaryota</taxon>
        <taxon>Viridiplantae</taxon>
        <taxon>Streptophyta</taxon>
        <taxon>Charophyceae</taxon>
        <taxon>Charales</taxon>
        <taxon>Characeae</taxon>
        <taxon>Chara</taxon>
    </lineage>
</organism>
<name>A0A388MFK0_CHABU</name>
<evidence type="ECO:0000313" key="1">
    <source>
        <dbReference type="EMBL" id="GBG93331.1"/>
    </source>
</evidence>
<comment type="caution">
    <text evidence="1">The sequence shown here is derived from an EMBL/GenBank/DDBJ whole genome shotgun (WGS) entry which is preliminary data.</text>
</comment>
<sequence>SLHVPRLFDVLLEGCPA</sequence>
<reference evidence="1 2" key="1">
    <citation type="journal article" date="2018" name="Cell">
        <title>The Chara Genome: Secondary Complexity and Implications for Plant Terrestrialization.</title>
        <authorList>
            <person name="Nishiyama T."/>
            <person name="Sakayama H."/>
            <person name="Vries J.D."/>
            <person name="Buschmann H."/>
            <person name="Saint-Marcoux D."/>
            <person name="Ullrich K.K."/>
            <person name="Haas F.B."/>
            <person name="Vanderstraeten L."/>
            <person name="Becker D."/>
            <person name="Lang D."/>
            <person name="Vosolsobe S."/>
            <person name="Rombauts S."/>
            <person name="Wilhelmsson P.K.I."/>
            <person name="Janitza P."/>
            <person name="Kern R."/>
            <person name="Heyl A."/>
            <person name="Rumpler F."/>
            <person name="Villalobos L.I.A.C."/>
            <person name="Clay J.M."/>
            <person name="Skokan R."/>
            <person name="Toyoda A."/>
            <person name="Suzuki Y."/>
            <person name="Kagoshima H."/>
            <person name="Schijlen E."/>
            <person name="Tajeshwar N."/>
            <person name="Catarino B."/>
            <person name="Hetherington A.J."/>
            <person name="Saltykova A."/>
            <person name="Bonnot C."/>
            <person name="Breuninger H."/>
            <person name="Symeonidi A."/>
            <person name="Radhakrishnan G.V."/>
            <person name="Van Nieuwerburgh F."/>
            <person name="Deforce D."/>
            <person name="Chang C."/>
            <person name="Karol K.G."/>
            <person name="Hedrich R."/>
            <person name="Ulvskov P."/>
            <person name="Glockner G."/>
            <person name="Delwiche C.F."/>
            <person name="Petrasek J."/>
            <person name="Van de Peer Y."/>
            <person name="Friml J."/>
            <person name="Beilby M."/>
            <person name="Dolan L."/>
            <person name="Kohara Y."/>
            <person name="Sugano S."/>
            <person name="Fujiyama A."/>
            <person name="Delaux P.-M."/>
            <person name="Quint M."/>
            <person name="TheiBen G."/>
            <person name="Hagemann M."/>
            <person name="Harholt J."/>
            <person name="Dunand C."/>
            <person name="Zachgo S."/>
            <person name="Langdale J."/>
            <person name="Maumus F."/>
            <person name="Straeten D.V.D."/>
            <person name="Gould S.B."/>
            <person name="Rensing S.A."/>
        </authorList>
    </citation>
    <scope>NUCLEOTIDE SEQUENCE [LARGE SCALE GENOMIC DNA]</scope>
    <source>
        <strain evidence="1 2">S276</strain>
    </source>
</reference>
<proteinExistence type="predicted"/>
<accession>A0A388MFK0</accession>
<evidence type="ECO:0000313" key="2">
    <source>
        <dbReference type="Proteomes" id="UP000265515"/>
    </source>
</evidence>